<proteinExistence type="predicted"/>
<organism evidence="1 2">
    <name type="scientific">Rhodotorula toruloides</name>
    <name type="common">Yeast</name>
    <name type="synonym">Rhodosporidium toruloides</name>
    <dbReference type="NCBI Taxonomy" id="5286"/>
    <lineage>
        <taxon>Eukaryota</taxon>
        <taxon>Fungi</taxon>
        <taxon>Dikarya</taxon>
        <taxon>Basidiomycota</taxon>
        <taxon>Pucciniomycotina</taxon>
        <taxon>Microbotryomycetes</taxon>
        <taxon>Sporidiobolales</taxon>
        <taxon>Sporidiobolaceae</taxon>
        <taxon>Rhodotorula</taxon>
    </lineage>
</organism>
<accession>A0A0K3C6M5</accession>
<evidence type="ECO:0000313" key="2">
    <source>
        <dbReference type="Proteomes" id="UP000199069"/>
    </source>
</evidence>
<dbReference type="STRING" id="5286.A0A0K3C6M5"/>
<dbReference type="AlphaFoldDB" id="A0A0K3C6M5"/>
<protein>
    <submittedName>
        <fullName evidence="1">FGENESH: predicted gene_1.143 protein</fullName>
    </submittedName>
</protein>
<name>A0A0K3C6M5_RHOTO</name>
<gene>
    <name evidence="1" type="primary">FGENESH: predicted gene_1.143</name>
    <name evidence="1" type="ORF">BN2166_0001430</name>
</gene>
<keyword evidence="2" id="KW-1185">Reference proteome</keyword>
<reference evidence="1 2" key="1">
    <citation type="submission" date="2015-07" db="EMBL/GenBank/DDBJ databases">
        <authorList>
            <person name="Cajimat M.N.B."/>
            <person name="Milazzo M.L."/>
            <person name="Fulhorst C.F."/>
        </authorList>
    </citation>
    <scope>NUCLEOTIDE SEQUENCE [LARGE SCALE GENOMIC DNA]</scope>
    <source>
        <strain evidence="1">Single colony</strain>
    </source>
</reference>
<evidence type="ECO:0000313" key="1">
    <source>
        <dbReference type="EMBL" id="CTR04282.1"/>
    </source>
</evidence>
<sequence>SPADPASPDSPRLLLFATSPKSPNPAMCRAVTCLSYCIAVTTKSLLFAAEAYPTLEPTLRFLDLVSLRVRRGTLRVSSTAAASAPAISRLLLELWDLVRDELVEVELFWAEQRIARGLLCSNCQGTVPPNVAQSLRRLFKPFRLCLPTPLPIRPPTDPEENTSLEADSRTATSIAIAPSWTEGASNALSFGCDAGNYDEPDEQSVVDVYFRVPRSAKQRLKAVVRRYHLQPVQISDGILAHKHTKKAMQSAALKGSGRVFKLTKAMCRATTQIFFGLPIRTWSLVPAADAWPKLVKTLHFFDLIMLRILSGTLLAVRKENPGPSAVERVPIEVWDVVKHKLVDLELQDANDRFMRDIEVNEWSCWGSGLRKPGKALAGSALPPFWTDICIEAEPCDMCSEAIFELLMESIWPGKAEEVRVEDAALRKMLTAIDGPQKLQTLLKAFGLYAPFPQAVLRADKNWFDLSSATYIALPPSPDEVTSLEADCGGDMFPDQHAFRHVDPEIMAKLARDGRDRFRKIIRDLHLESLSIKALPSEPDSPRHNSTKRFLHFPDAKTSFRYNLRVFKAFISRILRLHESSEARASVFYGLSIFAADLCAAAHAWRDIRAAVRVFDQVLLGLPFKRLVPARASLADLPCELVELCRHYTFAQAMCNAQRDFLDCVLGQDHYETRNCPLHDVEDGSESSDHEYRDDGRTHPFFLIVHLLRTEGCSCLSRDLKEYWTHDLGDNGNQATRQLLSAYQLEMRAEHLWDDDEDDEIYWNEQNLCEIAFDLPQDAKRRFERFLVDFDIPVVKLDHGKVGYTYVTDASAKGDVRGPPRFVPPNLAIFDWARRMQFSRPSDAQPTWHLYTNALSCD</sequence>
<dbReference type="Proteomes" id="UP000199069">
    <property type="component" value="Unassembled WGS sequence"/>
</dbReference>
<feature type="non-terminal residue" evidence="1">
    <location>
        <position position="1"/>
    </location>
</feature>
<dbReference type="EMBL" id="CWKI01000001">
    <property type="protein sequence ID" value="CTR04282.1"/>
    <property type="molecule type" value="Genomic_DNA"/>
</dbReference>